<dbReference type="InterPro" id="IPR027417">
    <property type="entry name" value="P-loop_NTPase"/>
</dbReference>
<accession>A0A1X6YE44</accession>
<dbReference type="Proteomes" id="UP000193570">
    <property type="component" value="Unassembled WGS sequence"/>
</dbReference>
<keyword evidence="2" id="KW-1185">Reference proteome</keyword>
<keyword evidence="1" id="KW-0808">Transferase</keyword>
<evidence type="ECO:0000313" key="2">
    <source>
        <dbReference type="Proteomes" id="UP000193570"/>
    </source>
</evidence>
<dbReference type="OrthoDB" id="7802556at2"/>
<dbReference type="InterPro" id="IPR005331">
    <property type="entry name" value="Sulfotransferase"/>
</dbReference>
<gene>
    <name evidence="1" type="ORF">ROJ8625_00581</name>
</gene>
<dbReference type="EMBL" id="FWFK01000001">
    <property type="protein sequence ID" value="SLN17835.1"/>
    <property type="molecule type" value="Genomic_DNA"/>
</dbReference>
<name>A0A1X6YE44_9RHOB</name>
<dbReference type="GO" id="GO:0008146">
    <property type="term" value="F:sulfotransferase activity"/>
    <property type="evidence" value="ECO:0007669"/>
    <property type="project" value="InterPro"/>
</dbReference>
<dbReference type="AlphaFoldDB" id="A0A1X6YE44"/>
<protein>
    <submittedName>
        <fullName evidence="1">Sulfotransferase family protein</fullName>
    </submittedName>
</protein>
<dbReference type="Pfam" id="PF03567">
    <property type="entry name" value="Sulfotransfer_2"/>
    <property type="match status" value="1"/>
</dbReference>
<evidence type="ECO:0000313" key="1">
    <source>
        <dbReference type="EMBL" id="SLN17835.1"/>
    </source>
</evidence>
<organism evidence="1 2">
    <name type="scientific">Roseivivax jejudonensis</name>
    <dbReference type="NCBI Taxonomy" id="1529041"/>
    <lineage>
        <taxon>Bacteria</taxon>
        <taxon>Pseudomonadati</taxon>
        <taxon>Pseudomonadota</taxon>
        <taxon>Alphaproteobacteria</taxon>
        <taxon>Rhodobacterales</taxon>
        <taxon>Roseobacteraceae</taxon>
        <taxon>Roseivivax</taxon>
    </lineage>
</organism>
<dbReference type="SUPFAM" id="SSF52540">
    <property type="entry name" value="P-loop containing nucleoside triphosphate hydrolases"/>
    <property type="match status" value="1"/>
</dbReference>
<dbReference type="GO" id="GO:0016020">
    <property type="term" value="C:membrane"/>
    <property type="evidence" value="ECO:0007669"/>
    <property type="project" value="InterPro"/>
</dbReference>
<dbReference type="Gene3D" id="3.40.50.300">
    <property type="entry name" value="P-loop containing nucleotide triphosphate hydrolases"/>
    <property type="match status" value="1"/>
</dbReference>
<sequence length="475" mass="53146">MTDRFDYFVVFAEMRTGSNFLETNLNAFPTLTCYGEAFNPHFIGYPNGTEILGLDRAARDADPTRLLARIARASHGMGGFRYFHDHDPRVLSEILDDPSAAKIVLTRNPVDSYVSWKIAQATGQWKLTNVARRQDGRARFDRAEFERHLSELQAFQVALLGALQRSGQTAFYVDYEDLQDVAVMNGIAAWLGIPERLEALDTSLKRQNPDPVDTKVENFEEMETALARLDRFNLSRTPNFEPRRGPVVPSYVAAAKTPLLFMPVRSGPETAVTDWLAALDGVDPDALESEFSQKTLRRWKSARPGHRTFTVVRHPLARAHAAFCDKILATGPGSFAAIRKMLVNKHDLPLPDDPSDPGYTTERHRAAFEGFLRFVKETLNGQSPVRVDAHWASQSQILQGMADFALPDMIVREDEMAAYLPALAMQVGHAAPPEPGVAPDAHPHALSEIHDAALEKLAREVYQRDYLMFGFSDWA</sequence>
<reference evidence="1 2" key="1">
    <citation type="submission" date="2017-03" db="EMBL/GenBank/DDBJ databases">
        <authorList>
            <person name="Afonso C.L."/>
            <person name="Miller P.J."/>
            <person name="Scott M.A."/>
            <person name="Spackman E."/>
            <person name="Goraichik I."/>
            <person name="Dimitrov K.M."/>
            <person name="Suarez D.L."/>
            <person name="Swayne D.E."/>
        </authorList>
    </citation>
    <scope>NUCLEOTIDE SEQUENCE [LARGE SCALE GENOMIC DNA]</scope>
    <source>
        <strain evidence="1 2">CECT 8625</strain>
    </source>
</reference>
<dbReference type="RefSeq" id="WP_085790322.1">
    <property type="nucleotide sequence ID" value="NZ_FWFK01000001.1"/>
</dbReference>
<proteinExistence type="predicted"/>